<organism evidence="2 3">
    <name type="scientific">Seminavis robusta</name>
    <dbReference type="NCBI Taxonomy" id="568900"/>
    <lineage>
        <taxon>Eukaryota</taxon>
        <taxon>Sar</taxon>
        <taxon>Stramenopiles</taxon>
        <taxon>Ochrophyta</taxon>
        <taxon>Bacillariophyta</taxon>
        <taxon>Bacillariophyceae</taxon>
        <taxon>Bacillariophycidae</taxon>
        <taxon>Naviculales</taxon>
        <taxon>Naviculaceae</taxon>
        <taxon>Seminavis</taxon>
    </lineage>
</organism>
<protein>
    <submittedName>
        <fullName evidence="2">Uncharacterized protein</fullName>
    </submittedName>
</protein>
<evidence type="ECO:0000313" key="2">
    <source>
        <dbReference type="EMBL" id="CAB9514582.1"/>
    </source>
</evidence>
<gene>
    <name evidence="2" type="ORF">SEMRO_662_G183370.1</name>
</gene>
<feature type="region of interest" description="Disordered" evidence="1">
    <location>
        <begin position="236"/>
        <end position="263"/>
    </location>
</feature>
<feature type="region of interest" description="Disordered" evidence="1">
    <location>
        <begin position="179"/>
        <end position="212"/>
    </location>
</feature>
<comment type="caution">
    <text evidence="2">The sequence shown here is derived from an EMBL/GenBank/DDBJ whole genome shotgun (WGS) entry which is preliminary data.</text>
</comment>
<evidence type="ECO:0000313" key="3">
    <source>
        <dbReference type="Proteomes" id="UP001153069"/>
    </source>
</evidence>
<proteinExistence type="predicted"/>
<sequence length="263" mass="28947">MGAVCSIHNDTVDETVMVYIGVNTKVLQPLLWSITGLATALSGGVAVGTFPAAVSVTVAGEAVMVSVSAITAAAGGLVSASNFVLEALQTKLVNDLTKGGYHKLLPGQTYTTQKLSPALNLRVWLVRIHKTENAILIKRCDSSVWTGTKPGSANIYRVRDKLQFRHWKSHETIPTNYQYIPKETQQHGTEEEEEKKEQHTQEHQDHGHDSEDHEFTILNSGMVHCQCKIVETTHWPEETNGDGQHQPLDDSDAWVQVDAVTDK</sequence>
<reference evidence="2" key="1">
    <citation type="submission" date="2020-06" db="EMBL/GenBank/DDBJ databases">
        <authorList>
            <consortium name="Plant Systems Biology data submission"/>
        </authorList>
    </citation>
    <scope>NUCLEOTIDE SEQUENCE</scope>
    <source>
        <strain evidence="2">D6</strain>
    </source>
</reference>
<dbReference type="Proteomes" id="UP001153069">
    <property type="component" value="Unassembled WGS sequence"/>
</dbReference>
<accession>A0A9N8E4N0</accession>
<dbReference type="AlphaFoldDB" id="A0A9N8E4N0"/>
<feature type="compositionally biased region" description="Basic and acidic residues" evidence="1">
    <location>
        <begin position="184"/>
        <end position="212"/>
    </location>
</feature>
<evidence type="ECO:0000256" key="1">
    <source>
        <dbReference type="SAM" id="MobiDB-lite"/>
    </source>
</evidence>
<name>A0A9N8E4N0_9STRA</name>
<dbReference type="EMBL" id="CAICTM010000661">
    <property type="protein sequence ID" value="CAB9514582.1"/>
    <property type="molecule type" value="Genomic_DNA"/>
</dbReference>
<keyword evidence="3" id="KW-1185">Reference proteome</keyword>